<gene>
    <name evidence="1" type="ORF">SRO942_LOCUS50649</name>
</gene>
<accession>A0A8S2ZTG6</accession>
<comment type="caution">
    <text evidence="1">The sequence shown here is derived from an EMBL/GenBank/DDBJ whole genome shotgun (WGS) entry which is preliminary data.</text>
</comment>
<dbReference type="EMBL" id="CAJOBC010146240">
    <property type="protein sequence ID" value="CAF4661368.1"/>
    <property type="molecule type" value="Genomic_DNA"/>
</dbReference>
<feature type="non-terminal residue" evidence="1">
    <location>
        <position position="1"/>
    </location>
</feature>
<reference evidence="1" key="1">
    <citation type="submission" date="2021-02" db="EMBL/GenBank/DDBJ databases">
        <authorList>
            <person name="Nowell W R."/>
        </authorList>
    </citation>
    <scope>NUCLEOTIDE SEQUENCE</scope>
</reference>
<evidence type="ECO:0000313" key="2">
    <source>
        <dbReference type="Proteomes" id="UP000681722"/>
    </source>
</evidence>
<name>A0A8S2ZTG6_9BILA</name>
<dbReference type="AlphaFoldDB" id="A0A8S2ZTG6"/>
<organism evidence="1 2">
    <name type="scientific">Didymodactylos carnosus</name>
    <dbReference type="NCBI Taxonomy" id="1234261"/>
    <lineage>
        <taxon>Eukaryota</taxon>
        <taxon>Metazoa</taxon>
        <taxon>Spiralia</taxon>
        <taxon>Gnathifera</taxon>
        <taxon>Rotifera</taxon>
        <taxon>Eurotatoria</taxon>
        <taxon>Bdelloidea</taxon>
        <taxon>Philodinida</taxon>
        <taxon>Philodinidae</taxon>
        <taxon>Didymodactylos</taxon>
    </lineage>
</organism>
<dbReference type="OrthoDB" id="10015309at2759"/>
<proteinExistence type="predicted"/>
<dbReference type="Proteomes" id="UP000681722">
    <property type="component" value="Unassembled WGS sequence"/>
</dbReference>
<evidence type="ECO:0000313" key="1">
    <source>
        <dbReference type="EMBL" id="CAF4661368.1"/>
    </source>
</evidence>
<feature type="non-terminal residue" evidence="1">
    <location>
        <position position="158"/>
    </location>
</feature>
<protein>
    <submittedName>
        <fullName evidence="1">Uncharacterized protein</fullName>
    </submittedName>
</protein>
<sequence>LFKKKCDEHSKATHSKDKRLQIQTTLPSDNAESISLSSIAITSSNISTTLASPTETQHRKYIKMTIDEWYDKNEQSLSLDNSKLDEPDNYKLVIINISGTLDASITCQCGSLIKFCRNRTYFQLSNFYNHLKSDKCTMIKSKQQQKLSDDNNNNNNQN</sequence>